<gene>
    <name evidence="1" type="ORF">E7272_00190</name>
</gene>
<evidence type="ECO:0008006" key="3">
    <source>
        <dbReference type="Google" id="ProtNLM"/>
    </source>
</evidence>
<evidence type="ECO:0000313" key="1">
    <source>
        <dbReference type="EMBL" id="MBE5918239.1"/>
    </source>
</evidence>
<protein>
    <recommendedName>
        <fullName evidence="3">Phage tail protein domain-containing protein</fullName>
    </recommendedName>
</protein>
<organism evidence="1 2">
    <name type="scientific">Pseudobutyrivibrio ruminis</name>
    <dbReference type="NCBI Taxonomy" id="46206"/>
    <lineage>
        <taxon>Bacteria</taxon>
        <taxon>Bacillati</taxon>
        <taxon>Bacillota</taxon>
        <taxon>Clostridia</taxon>
        <taxon>Lachnospirales</taxon>
        <taxon>Lachnospiraceae</taxon>
        <taxon>Pseudobutyrivibrio</taxon>
    </lineage>
</organism>
<dbReference type="InterPro" id="IPR006521">
    <property type="entry name" value="Tail_protein_I"/>
</dbReference>
<dbReference type="EMBL" id="SVER01000001">
    <property type="protein sequence ID" value="MBE5918239.1"/>
    <property type="molecule type" value="Genomic_DNA"/>
</dbReference>
<dbReference type="Pfam" id="PF09684">
    <property type="entry name" value="Tail_P2_I"/>
    <property type="match status" value="1"/>
</dbReference>
<comment type="caution">
    <text evidence="1">The sequence shown here is derived from an EMBL/GenBank/DDBJ whole genome shotgun (WGS) entry which is preliminary data.</text>
</comment>
<sequence>MAQINYTIRKNRIERSFLTGFDSSDDSGCLFFDENTGIHRLYLDVIDSATEDANWGRFSFISSLQENMVLYVYAVAYNYDTWYDDDGNDIELMSILRNEDFPDEEKKRIFSGENARRFVGKNDILLYGLQGRYLYIAIEVLGAGEGYIDRLRVDMKGDNFIDAFPSIYRENDSFFHRYLSVFSSIYNDLSYEIEKLPELLDPKTCPVECLPIYAMWLGIDVSGDYLTERAMRQIVIEGYELNRIKGTKACLMRILEIVLQEKAIIIESNTIKSYMEKEDMQFLEIGTGGIYDVNILIRQHLSETDRHQLLYLLNQFKPLRCKIHLIQLKDASILDDEVYLDMNAIISGESVGELDSGMMLADDVVLDE</sequence>
<accession>A0A927YKY7</accession>
<proteinExistence type="predicted"/>
<dbReference type="Proteomes" id="UP000766246">
    <property type="component" value="Unassembled WGS sequence"/>
</dbReference>
<reference evidence="1" key="1">
    <citation type="submission" date="2019-04" db="EMBL/GenBank/DDBJ databases">
        <title>Evolution of Biomass-Degrading Anaerobic Consortia Revealed by Metagenomics.</title>
        <authorList>
            <person name="Peng X."/>
        </authorList>
    </citation>
    <scope>NUCLEOTIDE SEQUENCE</scope>
    <source>
        <strain evidence="1">SIG311</strain>
    </source>
</reference>
<dbReference type="NCBIfam" id="TIGR02242">
    <property type="entry name" value="tail_TIGR02242"/>
    <property type="match status" value="1"/>
</dbReference>
<name>A0A927YKY7_9FIRM</name>
<evidence type="ECO:0000313" key="2">
    <source>
        <dbReference type="Proteomes" id="UP000766246"/>
    </source>
</evidence>
<dbReference type="AlphaFoldDB" id="A0A927YKY7"/>
<dbReference type="InterPro" id="IPR011748">
    <property type="entry name" value="Unchr_phage_tail-like"/>
</dbReference>